<keyword evidence="2" id="KW-1185">Reference proteome</keyword>
<comment type="caution">
    <text evidence="1">The sequence shown here is derived from an EMBL/GenBank/DDBJ whole genome shotgun (WGS) entry which is preliminary data.</text>
</comment>
<sequence length="67" mass="7429">MALAVLLTAASLSGTVALNRLLPPCSKQAARLIRDLCTRQKTNSNVWELLILYLLCLANFNEVRNTQ</sequence>
<reference evidence="1 2" key="1">
    <citation type="submission" date="2018-04" db="EMBL/GenBank/DDBJ databases">
        <title>Genomic Encyclopedia of Archaeal and Bacterial Type Strains, Phase II (KMG-II): from individual species to whole genera.</title>
        <authorList>
            <person name="Goeker M."/>
        </authorList>
    </citation>
    <scope>NUCLEOTIDE SEQUENCE [LARGE SCALE GENOMIC DNA]</scope>
    <source>
        <strain evidence="1 2">DSM 28823</strain>
    </source>
</reference>
<name>A0A2T5BZ34_9BACT</name>
<dbReference type="Proteomes" id="UP000243525">
    <property type="component" value="Unassembled WGS sequence"/>
</dbReference>
<evidence type="ECO:0000313" key="2">
    <source>
        <dbReference type="Proteomes" id="UP000243525"/>
    </source>
</evidence>
<gene>
    <name evidence="1" type="ORF">C8N47_11652</name>
</gene>
<organism evidence="1 2">
    <name type="scientific">Mangrovibacterium marinum</name>
    <dbReference type="NCBI Taxonomy" id="1639118"/>
    <lineage>
        <taxon>Bacteria</taxon>
        <taxon>Pseudomonadati</taxon>
        <taxon>Bacteroidota</taxon>
        <taxon>Bacteroidia</taxon>
        <taxon>Marinilabiliales</taxon>
        <taxon>Prolixibacteraceae</taxon>
        <taxon>Mangrovibacterium</taxon>
    </lineage>
</organism>
<proteinExistence type="predicted"/>
<dbReference type="AlphaFoldDB" id="A0A2T5BZ34"/>
<evidence type="ECO:0000313" key="1">
    <source>
        <dbReference type="EMBL" id="PTN07527.1"/>
    </source>
</evidence>
<protein>
    <submittedName>
        <fullName evidence="1">Uncharacterized protein</fullName>
    </submittedName>
</protein>
<dbReference type="EMBL" id="QAAD01000016">
    <property type="protein sequence ID" value="PTN07527.1"/>
    <property type="molecule type" value="Genomic_DNA"/>
</dbReference>
<accession>A0A2T5BZ34</accession>